<evidence type="ECO:0000256" key="6">
    <source>
        <dbReference type="ARBA" id="ARBA00023053"/>
    </source>
</evidence>
<dbReference type="Gene3D" id="1.20.1530.20">
    <property type="match status" value="1"/>
</dbReference>
<dbReference type="Proteomes" id="UP000006681">
    <property type="component" value="Chromosome"/>
</dbReference>
<comment type="subcellular location">
    <subcellularLocation>
        <location evidence="1">Membrane</location>
        <topology evidence="1">Multi-pass membrane protein</topology>
    </subcellularLocation>
</comment>
<evidence type="ECO:0000256" key="9">
    <source>
        <dbReference type="ARBA" id="ARBA00023201"/>
    </source>
</evidence>
<feature type="domain" description="Cation/H+ exchanger transmembrane" evidence="11">
    <location>
        <begin position="21"/>
        <end position="382"/>
    </location>
</feature>
<dbReference type="GO" id="GO:0006814">
    <property type="term" value="P:sodium ion transport"/>
    <property type="evidence" value="ECO:0007669"/>
    <property type="project" value="UniProtKB-KW"/>
</dbReference>
<evidence type="ECO:0000256" key="3">
    <source>
        <dbReference type="ARBA" id="ARBA00022449"/>
    </source>
</evidence>
<keyword evidence="13" id="KW-1185">Reference proteome</keyword>
<dbReference type="eggNOG" id="arCOG01953">
    <property type="taxonomic scope" value="Archaea"/>
</dbReference>
<evidence type="ECO:0000256" key="5">
    <source>
        <dbReference type="ARBA" id="ARBA00022989"/>
    </source>
</evidence>
<dbReference type="HOGENOM" id="CLU_005126_7_1_2"/>
<keyword evidence="5 10" id="KW-1133">Transmembrane helix</keyword>
<dbReference type="GeneID" id="9751556"/>
<accession>E1QVA4</accession>
<evidence type="ECO:0000313" key="13">
    <source>
        <dbReference type="Proteomes" id="UP000006681"/>
    </source>
</evidence>
<evidence type="ECO:0000256" key="10">
    <source>
        <dbReference type="SAM" id="Phobius"/>
    </source>
</evidence>
<evidence type="ECO:0000256" key="4">
    <source>
        <dbReference type="ARBA" id="ARBA00022692"/>
    </source>
</evidence>
<sequence length="399" mass="42475">MPTGETIFLTLLEVSILILLADLAGGVLSRYGFPRVVAELLIGLALSPYALGSLLNAFMHLELFTINDYLLFLTNLSIILLLFASGLEHGLSTLREGGIYGVLAAVFGAITPFALVYWALTTVGLQPTESAIIALSTAPTSLAVVAGIIEREGLTGLPSTRVLITAASIDDVVALILLSMVITTVGAGGFTYGAIIAAVKTVALWVLVFILSVLFIPRALNRVGEEVITYASLVVLFGIVLIMTTLGFSEVIAAFIAGVAVAESRSSQRVRETVNVLLAIFGSIFFIAMGLQLNFRYILNTEVLVVALVVSLAAVVGKVVGIYPFAYLRLRNRRDSMVVSYGMIPRGEMGLVIASIGLSSGLINMGEFGIIILMVLITTIVGAVVYRREACRVRLTRAD</sequence>
<reference evidence="13" key="2">
    <citation type="journal article" date="2010" name="Stand. Genomic Sci.">
        <title>Complete genome sequence of Vulcanisaeta distributa type strain (IC-017T).</title>
        <authorList>
            <person name="Mavromatis K."/>
            <person name="Sikorski J."/>
            <person name="Pabst E."/>
            <person name="Teshima H."/>
            <person name="Lapidus A."/>
            <person name="Lucas S."/>
            <person name="Nolan M."/>
            <person name="Glavina Del Rio T."/>
            <person name="Cheng J."/>
            <person name="Bruce D."/>
            <person name="Goodwin L."/>
            <person name="Pitluck S."/>
            <person name="Liolios K."/>
            <person name="Ivanova N."/>
            <person name="Mikhailova N."/>
            <person name="Pati A."/>
            <person name="Chen A."/>
            <person name="Palaniappan K."/>
            <person name="Land M."/>
            <person name="Hauser L."/>
            <person name="Chang Y."/>
            <person name="Jeffries C."/>
            <person name="Rohde M."/>
            <person name="Spring S."/>
            <person name="Goker M."/>
            <person name="Wirth R."/>
            <person name="Woyke T."/>
            <person name="Bristow J."/>
            <person name="Eisen J."/>
            <person name="Markowitz V."/>
            <person name="Hugenholtz P."/>
            <person name="Klenk H."/>
            <person name="Kyrpides N."/>
        </authorList>
    </citation>
    <scope>NUCLEOTIDE SEQUENCE [LARGE SCALE GENOMIC DNA]</scope>
    <source>
        <strain evidence="13">DSM 14429 / JCM 11212 / NBRC 100878 / IC-017</strain>
    </source>
</reference>
<dbReference type="GO" id="GO:1902600">
    <property type="term" value="P:proton transmembrane transport"/>
    <property type="evidence" value="ECO:0007669"/>
    <property type="project" value="InterPro"/>
</dbReference>
<keyword evidence="3" id="KW-0050">Antiport</keyword>
<dbReference type="KEGG" id="vdi:Vdis_0635"/>
<feature type="transmembrane region" description="Helical" evidence="10">
    <location>
        <begin position="70"/>
        <end position="87"/>
    </location>
</feature>
<keyword evidence="7" id="KW-0406">Ion transport</keyword>
<keyword evidence="4 10" id="KW-0812">Transmembrane</keyword>
<keyword evidence="8 10" id="KW-0472">Membrane</keyword>
<keyword evidence="6" id="KW-0915">Sodium</keyword>
<feature type="transmembrane region" description="Helical" evidence="10">
    <location>
        <begin position="7"/>
        <end position="28"/>
    </location>
</feature>
<feature type="transmembrane region" description="Helical" evidence="10">
    <location>
        <begin position="228"/>
        <end position="261"/>
    </location>
</feature>
<feature type="transmembrane region" description="Helical" evidence="10">
    <location>
        <begin position="40"/>
        <end position="58"/>
    </location>
</feature>
<dbReference type="STRING" id="572478.Vdis_0635"/>
<dbReference type="Pfam" id="PF00999">
    <property type="entry name" value="Na_H_Exchanger"/>
    <property type="match status" value="1"/>
</dbReference>
<feature type="transmembrane region" description="Helical" evidence="10">
    <location>
        <begin position="132"/>
        <end position="149"/>
    </location>
</feature>
<feature type="transmembrane region" description="Helical" evidence="10">
    <location>
        <begin position="303"/>
        <end position="326"/>
    </location>
</feature>
<evidence type="ECO:0000256" key="2">
    <source>
        <dbReference type="ARBA" id="ARBA00022448"/>
    </source>
</evidence>
<keyword evidence="2" id="KW-0813">Transport</keyword>
<keyword evidence="9" id="KW-0739">Sodium transport</keyword>
<evidence type="ECO:0000256" key="8">
    <source>
        <dbReference type="ARBA" id="ARBA00023136"/>
    </source>
</evidence>
<dbReference type="GO" id="GO:0015297">
    <property type="term" value="F:antiporter activity"/>
    <property type="evidence" value="ECO:0007669"/>
    <property type="project" value="UniProtKB-KW"/>
</dbReference>
<dbReference type="OrthoDB" id="12029at2157"/>
<reference evidence="12 13" key="1">
    <citation type="journal article" date="2010" name="Stand. Genomic Sci.">
        <title>Complete genome sequence of Vulcanisaeta distributa type strain (IC-017).</title>
        <authorList>
            <person name="Mavromatis K."/>
            <person name="Sikorski J."/>
            <person name="Pabst E."/>
            <person name="Teshima H."/>
            <person name="Lapidus A."/>
            <person name="Lucas S."/>
            <person name="Nolan M."/>
            <person name="Glavina Del Rio T."/>
            <person name="Cheng J.F."/>
            <person name="Bruce D."/>
            <person name="Goodwin L."/>
            <person name="Pitluck S."/>
            <person name="Liolios K."/>
            <person name="Ivanova N."/>
            <person name="Mikhailova N."/>
            <person name="Pati A."/>
            <person name="Chen A."/>
            <person name="Palaniappan K."/>
            <person name="Land M."/>
            <person name="Hauser L."/>
            <person name="Chang Y.J."/>
            <person name="Jeffries C.D."/>
            <person name="Rohde M."/>
            <person name="Spring S."/>
            <person name="Goker M."/>
            <person name="Wirth R."/>
            <person name="Woyke T."/>
            <person name="Bristow J."/>
            <person name="Eisen J.A."/>
            <person name="Markowitz V."/>
            <person name="Hugenholtz P."/>
            <person name="Klenk H.P."/>
            <person name="Kyrpides N.C."/>
        </authorList>
    </citation>
    <scope>NUCLEOTIDE SEQUENCE [LARGE SCALE GENOMIC DNA]</scope>
    <source>
        <strain evidence="13">DSM 14429 / JCM 11212 / NBRC 100878 / IC-017</strain>
    </source>
</reference>
<organism evidence="12 13">
    <name type="scientific">Vulcanisaeta distributa (strain DSM 14429 / JCM 11212 / NBRC 100878 / IC-017)</name>
    <dbReference type="NCBI Taxonomy" id="572478"/>
    <lineage>
        <taxon>Archaea</taxon>
        <taxon>Thermoproteota</taxon>
        <taxon>Thermoprotei</taxon>
        <taxon>Thermoproteales</taxon>
        <taxon>Thermoproteaceae</taxon>
        <taxon>Vulcanisaeta</taxon>
    </lineage>
</organism>
<evidence type="ECO:0000259" key="11">
    <source>
        <dbReference type="Pfam" id="PF00999"/>
    </source>
</evidence>
<feature type="transmembrane region" description="Helical" evidence="10">
    <location>
        <begin position="99"/>
        <end position="120"/>
    </location>
</feature>
<name>E1QVA4_VULDI</name>
<dbReference type="PANTHER" id="PTHR43562:SF3">
    <property type="entry name" value="SODIUM ION_PROTON EXCHANGER (EUROFUNG)"/>
    <property type="match status" value="1"/>
</dbReference>
<gene>
    <name evidence="12" type="ordered locus">Vdis_0635</name>
</gene>
<dbReference type="InterPro" id="IPR038770">
    <property type="entry name" value="Na+/solute_symporter_sf"/>
</dbReference>
<dbReference type="GO" id="GO:0016020">
    <property type="term" value="C:membrane"/>
    <property type="evidence" value="ECO:0007669"/>
    <property type="project" value="UniProtKB-SubCell"/>
</dbReference>
<feature type="transmembrane region" description="Helical" evidence="10">
    <location>
        <begin position="273"/>
        <end position="291"/>
    </location>
</feature>
<feature type="transmembrane region" description="Helical" evidence="10">
    <location>
        <begin position="368"/>
        <end position="386"/>
    </location>
</feature>
<proteinExistence type="predicted"/>
<feature type="transmembrane region" description="Helical" evidence="10">
    <location>
        <begin position="194"/>
        <end position="216"/>
    </location>
</feature>
<dbReference type="EMBL" id="CP002100">
    <property type="protein sequence ID" value="ADN50031.1"/>
    <property type="molecule type" value="Genomic_DNA"/>
</dbReference>
<evidence type="ECO:0000256" key="7">
    <source>
        <dbReference type="ARBA" id="ARBA00023065"/>
    </source>
</evidence>
<dbReference type="PANTHER" id="PTHR43562">
    <property type="entry name" value="NAPA-TYPE SODIUM/HYDROGEN ANTIPORTER"/>
    <property type="match status" value="1"/>
</dbReference>
<dbReference type="AlphaFoldDB" id="E1QVA4"/>
<evidence type="ECO:0000313" key="12">
    <source>
        <dbReference type="EMBL" id="ADN50031.1"/>
    </source>
</evidence>
<dbReference type="InterPro" id="IPR006153">
    <property type="entry name" value="Cation/H_exchanger_TM"/>
</dbReference>
<evidence type="ECO:0000256" key="1">
    <source>
        <dbReference type="ARBA" id="ARBA00004141"/>
    </source>
</evidence>
<feature type="transmembrane region" description="Helical" evidence="10">
    <location>
        <begin position="338"/>
        <end position="362"/>
    </location>
</feature>
<protein>
    <submittedName>
        <fullName evidence="12">Sodium/hydrogen exchanger</fullName>
    </submittedName>
</protein>
<dbReference type="RefSeq" id="WP_013335756.1">
    <property type="nucleotide sequence ID" value="NC_014537.1"/>
</dbReference>